<dbReference type="GO" id="GO:0006508">
    <property type="term" value="P:proteolysis"/>
    <property type="evidence" value="ECO:0007669"/>
    <property type="project" value="UniProtKB-KW"/>
</dbReference>
<feature type="transmembrane region" description="Helical" evidence="2">
    <location>
        <begin position="174"/>
        <end position="196"/>
    </location>
</feature>
<dbReference type="EMBL" id="UYIG01000013">
    <property type="protein sequence ID" value="VDG27411.1"/>
    <property type="molecule type" value="Genomic_DNA"/>
</dbReference>
<dbReference type="AlphaFoldDB" id="A0A660E0D7"/>
<organism evidence="4 5">
    <name type="scientific">Lactiplantibacillus mudanjiangensis</name>
    <dbReference type="NCBI Taxonomy" id="1296538"/>
    <lineage>
        <taxon>Bacteria</taxon>
        <taxon>Bacillati</taxon>
        <taxon>Bacillota</taxon>
        <taxon>Bacilli</taxon>
        <taxon>Lactobacillales</taxon>
        <taxon>Lactobacillaceae</taxon>
        <taxon>Lactiplantibacillus</taxon>
    </lineage>
</organism>
<feature type="domain" description="CAAX prenyl protease 2/Lysostaphin resistance protein A-like" evidence="3">
    <location>
        <begin position="119"/>
        <end position="212"/>
    </location>
</feature>
<feature type="transmembrane region" description="Helical" evidence="2">
    <location>
        <begin position="150"/>
        <end position="168"/>
    </location>
</feature>
<dbReference type="OrthoDB" id="8607342at2"/>
<dbReference type="Pfam" id="PF02517">
    <property type="entry name" value="Rce1-like"/>
    <property type="match status" value="1"/>
</dbReference>
<evidence type="ECO:0000259" key="3">
    <source>
        <dbReference type="Pfam" id="PF02517"/>
    </source>
</evidence>
<feature type="transmembrane region" description="Helical" evidence="2">
    <location>
        <begin position="12"/>
        <end position="37"/>
    </location>
</feature>
<dbReference type="PANTHER" id="PTHR36435:SF1">
    <property type="entry name" value="CAAX AMINO TERMINAL PROTEASE FAMILY PROTEIN"/>
    <property type="match status" value="1"/>
</dbReference>
<keyword evidence="5" id="KW-1185">Reference proteome</keyword>
<dbReference type="GO" id="GO:0004175">
    <property type="term" value="F:endopeptidase activity"/>
    <property type="evidence" value="ECO:0007669"/>
    <property type="project" value="UniProtKB-ARBA"/>
</dbReference>
<comment type="similarity">
    <text evidence="1">Belongs to the UPF0177 family.</text>
</comment>
<evidence type="ECO:0000256" key="1">
    <source>
        <dbReference type="ARBA" id="ARBA00009067"/>
    </source>
</evidence>
<evidence type="ECO:0000256" key="2">
    <source>
        <dbReference type="SAM" id="Phobius"/>
    </source>
</evidence>
<evidence type="ECO:0000313" key="5">
    <source>
        <dbReference type="Proteomes" id="UP000289996"/>
    </source>
</evidence>
<gene>
    <name evidence="4" type="ORF">MUDAN_MDHGFNIF_02296</name>
</gene>
<keyword evidence="4" id="KW-0378">Hydrolase</keyword>
<dbReference type="InterPro" id="IPR052710">
    <property type="entry name" value="CAAX_protease"/>
</dbReference>
<dbReference type="RefSeq" id="WP_130851387.1">
    <property type="nucleotide sequence ID" value="NZ_UYIG01000013.1"/>
</dbReference>
<name>A0A660E0D7_9LACO</name>
<dbReference type="PANTHER" id="PTHR36435">
    <property type="entry name" value="SLR1288 PROTEIN"/>
    <property type="match status" value="1"/>
</dbReference>
<keyword evidence="4" id="KW-0645">Protease</keyword>
<dbReference type="InterPro" id="IPR003675">
    <property type="entry name" value="Rce1/LyrA-like_dom"/>
</dbReference>
<keyword evidence="2" id="KW-0812">Transmembrane</keyword>
<feature type="transmembrane region" description="Helical" evidence="2">
    <location>
        <begin position="120"/>
        <end position="138"/>
    </location>
</feature>
<sequence>MARLKRVLKRWPGIFALVWFTIVYSFGQAPIVVLGMIKQPSLTVQIILTIVGVLTLAIAAWFIWQYYQKWPPVKRYFSKPQHPVIFMVIMVAIVAVGQAIPTGTSDNQATLEQLMRNAPVGMTLMAVVGAPICEELLFRGIFFRRFLPTISSWQTGVIGILISALIFGSLHASLFSLTVIPYIAMGIAFAMTYLAFDDLRYDIGLHMLNNLIAAVTFFMSIH</sequence>
<feature type="transmembrane region" description="Helical" evidence="2">
    <location>
        <begin position="84"/>
        <end position="100"/>
    </location>
</feature>
<reference evidence="4 5" key="1">
    <citation type="submission" date="2018-11" db="EMBL/GenBank/DDBJ databases">
        <authorList>
            <person name="Wuyts S."/>
        </authorList>
    </citation>
    <scope>NUCLEOTIDE SEQUENCE [LARGE SCALE GENOMIC DNA]</scope>
    <source>
        <strain evidence="4">Lactobacillus mudanjiangensis AMBF249</strain>
    </source>
</reference>
<evidence type="ECO:0000313" key="4">
    <source>
        <dbReference type="EMBL" id="VDG27411.1"/>
    </source>
</evidence>
<keyword evidence="2" id="KW-0472">Membrane</keyword>
<feature type="transmembrane region" description="Helical" evidence="2">
    <location>
        <begin position="43"/>
        <end position="64"/>
    </location>
</feature>
<keyword evidence="2" id="KW-1133">Transmembrane helix</keyword>
<accession>A0A660E0D7</accession>
<protein>
    <submittedName>
        <fullName evidence="4">CAAX protease [Lactobacillus paraplantarum]</fullName>
    </submittedName>
</protein>
<dbReference type="Proteomes" id="UP000289996">
    <property type="component" value="Unassembled WGS sequence"/>
</dbReference>
<feature type="transmembrane region" description="Helical" evidence="2">
    <location>
        <begin position="203"/>
        <end position="221"/>
    </location>
</feature>
<proteinExistence type="inferred from homology"/>
<dbReference type="GO" id="GO:0080120">
    <property type="term" value="P:CAAX-box protein maturation"/>
    <property type="evidence" value="ECO:0007669"/>
    <property type="project" value="UniProtKB-ARBA"/>
</dbReference>